<dbReference type="InterPro" id="IPR006626">
    <property type="entry name" value="PbH1"/>
</dbReference>
<dbReference type="SUPFAM" id="SSF51126">
    <property type="entry name" value="Pectin lyase-like"/>
    <property type="match status" value="1"/>
</dbReference>
<comment type="caution">
    <text evidence="3">The sequence shown here is derived from an EMBL/GenBank/DDBJ whole genome shotgun (WGS) entry which is preliminary data.</text>
</comment>
<gene>
    <name evidence="3" type="ORF">ACFSQZ_10110</name>
</gene>
<reference evidence="4" key="1">
    <citation type="journal article" date="2019" name="Int. J. Syst. Evol. Microbiol.">
        <title>The Global Catalogue of Microorganisms (GCM) 10K type strain sequencing project: providing services to taxonomists for standard genome sequencing and annotation.</title>
        <authorList>
            <consortium name="The Broad Institute Genomics Platform"/>
            <consortium name="The Broad Institute Genome Sequencing Center for Infectious Disease"/>
            <person name="Wu L."/>
            <person name="Ma J."/>
        </authorList>
    </citation>
    <scope>NUCLEOTIDE SEQUENCE [LARGE SCALE GENOMIC DNA]</scope>
    <source>
        <strain evidence="4">JCM 16545</strain>
    </source>
</reference>
<evidence type="ECO:0000313" key="3">
    <source>
        <dbReference type="EMBL" id="MFD2276823.1"/>
    </source>
</evidence>
<protein>
    <submittedName>
        <fullName evidence="3">Right-handed parallel beta-helix repeat-containing protein</fullName>
    </submittedName>
</protein>
<dbReference type="PANTHER" id="PTHR36453:SF1">
    <property type="entry name" value="RIGHT HANDED BETA HELIX DOMAIN-CONTAINING PROTEIN"/>
    <property type="match status" value="1"/>
</dbReference>
<feature type="domain" description="Right handed beta helix" evidence="2">
    <location>
        <begin position="484"/>
        <end position="607"/>
    </location>
</feature>
<keyword evidence="1" id="KW-0732">Signal</keyword>
<dbReference type="Pfam" id="PF13229">
    <property type="entry name" value="Beta_helix"/>
    <property type="match status" value="2"/>
</dbReference>
<feature type="signal peptide" evidence="1">
    <location>
        <begin position="1"/>
        <end position="26"/>
    </location>
</feature>
<accession>A0ABW5E492</accession>
<dbReference type="Gene3D" id="2.160.20.10">
    <property type="entry name" value="Single-stranded right-handed beta-helix, Pectin lyase-like"/>
    <property type="match status" value="3"/>
</dbReference>
<dbReference type="EMBL" id="JBHUJC010000028">
    <property type="protein sequence ID" value="MFD2276823.1"/>
    <property type="molecule type" value="Genomic_DNA"/>
</dbReference>
<sequence>MRTKCTFSVLTSLLLFSAHQTASAQADFYVAPNGNDQGTGSLEDPFASIERAKLAVRELKKSKQADIKVQLRGGRYEISETLTFSLADSGSENSTISYAAYPNETPILSAGAAITNLKPTTGEIEGLPDIAKGKVLVADIKADFRTLYDSEGILPRASSPGFITREGGGRNKILIPKSALKNWSNTEGLEVLVRPHHAWIRNILPVSKFDYEKATFHTSIDGSYVANPLHFLKDTPNCWVENSIEELDKPGEWVLNPTEGKLYLWPRNDSKIYRPLLNEIIRVEGDIDFKGPKDTPVTHLTFDGLTFMHGERYTLTKDDAGLQHDWDMLDKDNALVRFRGTEHCTIKNSHFLNSGSGAIRVDLHGMFNEVSGNHIEHLGGGGILIAGYGPGTKDVSRKNFVSNNHIHHVGEIYWHSPGLFIWQSGENQISNNYIHHTNYTGLILSGCMLDFFQKRGRELGRTLRLHELGNTKKIKTDEDAIPYWHSHDNLIEYNEISHSMQKLGDGNAIYIRGAGPNNIIRRNYVHHLITPMIMQCAIRTDGGQRGTIINENIIYKCTSQGMMLKLNTTFENNIIADVIYPPRGYYLSLREGPLTGASIKHNIFYSSGPVEDFINELEGKRAGGTEDRRGRALARVQDANTGANLFYSASNPEQAQAMVDKLHSLNTGKGSIAADPMFADPSKGNFQLKPGSPALKMGFKPIDQSKIGLLK</sequence>
<dbReference type="PANTHER" id="PTHR36453">
    <property type="entry name" value="SECRETED PROTEIN-RELATED"/>
    <property type="match status" value="1"/>
</dbReference>
<dbReference type="InterPro" id="IPR011050">
    <property type="entry name" value="Pectin_lyase_fold/virulence"/>
</dbReference>
<dbReference type="InterPro" id="IPR039448">
    <property type="entry name" value="Beta_helix"/>
</dbReference>
<dbReference type="Proteomes" id="UP001597297">
    <property type="component" value="Unassembled WGS sequence"/>
</dbReference>
<evidence type="ECO:0000259" key="2">
    <source>
        <dbReference type="Pfam" id="PF13229"/>
    </source>
</evidence>
<proteinExistence type="predicted"/>
<dbReference type="RefSeq" id="WP_377095252.1">
    <property type="nucleotide sequence ID" value="NZ_JBHSJM010000001.1"/>
</dbReference>
<dbReference type="SMART" id="SM00710">
    <property type="entry name" value="PbH1"/>
    <property type="match status" value="5"/>
</dbReference>
<organism evidence="3 4">
    <name type="scientific">Rubritalea spongiae</name>
    <dbReference type="NCBI Taxonomy" id="430797"/>
    <lineage>
        <taxon>Bacteria</taxon>
        <taxon>Pseudomonadati</taxon>
        <taxon>Verrucomicrobiota</taxon>
        <taxon>Verrucomicrobiia</taxon>
        <taxon>Verrucomicrobiales</taxon>
        <taxon>Rubritaleaceae</taxon>
        <taxon>Rubritalea</taxon>
    </lineage>
</organism>
<evidence type="ECO:0000256" key="1">
    <source>
        <dbReference type="SAM" id="SignalP"/>
    </source>
</evidence>
<feature type="chain" id="PRO_5045458531" evidence="1">
    <location>
        <begin position="27"/>
        <end position="711"/>
    </location>
</feature>
<keyword evidence="4" id="KW-1185">Reference proteome</keyword>
<dbReference type="InterPro" id="IPR012334">
    <property type="entry name" value="Pectin_lyas_fold"/>
</dbReference>
<feature type="domain" description="Right handed beta helix" evidence="2">
    <location>
        <begin position="336"/>
        <end position="446"/>
    </location>
</feature>
<name>A0ABW5E492_9BACT</name>
<evidence type="ECO:0000313" key="4">
    <source>
        <dbReference type="Proteomes" id="UP001597297"/>
    </source>
</evidence>